<feature type="transmembrane region" description="Helical" evidence="1">
    <location>
        <begin position="53"/>
        <end position="77"/>
    </location>
</feature>
<gene>
    <name evidence="2" type="ORF">BT1A1_1237</name>
</gene>
<accession>A0A090KQW7</accession>
<feature type="transmembrane region" description="Helical" evidence="1">
    <location>
        <begin position="17"/>
        <end position="41"/>
    </location>
</feature>
<keyword evidence="1" id="KW-0472">Membrane</keyword>
<keyword evidence="3" id="KW-1185">Reference proteome</keyword>
<dbReference type="Proteomes" id="UP000040576">
    <property type="component" value="Unassembled WGS sequence"/>
</dbReference>
<sequence>MNKIFITKFLIYQIPFFITYVILNPEMTSINYWFLIIFECYIKRTKINNPTMIFILLLLIHILLIIISYFIITIISLSSLSV</sequence>
<organism evidence="2 3">
    <name type="scientific">Caldibacillus thermoamylovorans</name>
    <dbReference type="NCBI Taxonomy" id="35841"/>
    <lineage>
        <taxon>Bacteria</taxon>
        <taxon>Bacillati</taxon>
        <taxon>Bacillota</taxon>
        <taxon>Bacilli</taxon>
        <taxon>Bacillales</taxon>
        <taxon>Bacillaceae</taxon>
        <taxon>Caldibacillus</taxon>
    </lineage>
</organism>
<reference evidence="2 3" key="1">
    <citation type="submission" date="2014-07" db="EMBL/GenBank/DDBJ databases">
        <authorList>
            <person name="Wibberg Daniel"/>
        </authorList>
    </citation>
    <scope>NUCLEOTIDE SEQUENCE [LARGE SCALE GENOMIC DNA]</scope>
</reference>
<keyword evidence="1" id="KW-0812">Transmembrane</keyword>
<dbReference type="AlphaFoldDB" id="A0A090KQW7"/>
<name>A0A090KQW7_9BACI</name>
<evidence type="ECO:0000313" key="3">
    <source>
        <dbReference type="Proteomes" id="UP000040576"/>
    </source>
</evidence>
<keyword evidence="1" id="KW-1133">Transmembrane helix</keyword>
<dbReference type="EMBL" id="CCRF01000039">
    <property type="protein sequence ID" value="CEE01069.1"/>
    <property type="molecule type" value="Genomic_DNA"/>
</dbReference>
<evidence type="ECO:0000256" key="1">
    <source>
        <dbReference type="SAM" id="Phobius"/>
    </source>
</evidence>
<proteinExistence type="predicted"/>
<protein>
    <submittedName>
        <fullName evidence="2">Putative membrane protein</fullName>
    </submittedName>
</protein>
<evidence type="ECO:0000313" key="2">
    <source>
        <dbReference type="EMBL" id="CEE01069.1"/>
    </source>
</evidence>